<proteinExistence type="inferred from homology"/>
<dbReference type="Pfam" id="PF02522">
    <property type="entry name" value="Antibiotic_NAT"/>
    <property type="match status" value="1"/>
</dbReference>
<gene>
    <name evidence="5" type="ORF">A6122_2068</name>
</gene>
<reference evidence="5 6" key="1">
    <citation type="submission" date="2016-05" db="EMBL/GenBank/DDBJ databases">
        <title>Complete genome sequence of Rathayibacter tritici NCPPB 1953.</title>
        <authorList>
            <person name="Park J."/>
            <person name="Lee H.-H."/>
            <person name="Lee S.-W."/>
            <person name="Seo Y.-S."/>
        </authorList>
    </citation>
    <scope>NUCLEOTIDE SEQUENCE [LARGE SCALE GENOMIC DNA]</scope>
    <source>
        <strain evidence="5 6">NCPPB 1953</strain>
    </source>
</reference>
<keyword evidence="2 4" id="KW-0808">Transferase</keyword>
<comment type="catalytic activity">
    <reaction evidence="4">
        <text>a 2-deoxystreptamine antibiotic + acetyl-CoA = an N(3)-acetyl-2-deoxystreptamine antibiotic + CoA + H(+)</text>
        <dbReference type="Rhea" id="RHEA:12665"/>
        <dbReference type="ChEBI" id="CHEBI:15378"/>
        <dbReference type="ChEBI" id="CHEBI:57287"/>
        <dbReference type="ChEBI" id="CHEBI:57288"/>
        <dbReference type="ChEBI" id="CHEBI:57921"/>
        <dbReference type="ChEBI" id="CHEBI:77452"/>
        <dbReference type="EC" id="2.3.1.81"/>
    </reaction>
</comment>
<evidence type="ECO:0000313" key="5">
    <source>
        <dbReference type="EMBL" id="AND17192.1"/>
    </source>
</evidence>
<dbReference type="STRING" id="33888.A6122_2068"/>
<keyword evidence="4" id="KW-0046">Antibiotic resistance</keyword>
<dbReference type="EMBL" id="CP015515">
    <property type="protein sequence ID" value="AND17192.1"/>
    <property type="molecule type" value="Genomic_DNA"/>
</dbReference>
<sequence>MDQFDIDPLRPLIIHTSLTAMGLVEGGANALLSMLEDRTRQSALVVPAFSPQLNHPSTWPATRLEGRSIEECAASISFNPWSTPCGRRLGVVPELFRRRSGVARSRHPHTSFAAKGAAAGLVDAHPFALRMGERSPLGRLYDLRANILMIGTSWETCTSLHLAEYRAAYAGRMAGGWLVPLPRTSVEEPTTWRLYDEVVVWEGDFDPIGASFLADHRSAAGCAQTRPVGRTQGTLVDMRSLVDFAEMWLMKYRDLRGWRVPSFWREARPW</sequence>
<protein>
    <recommendedName>
        <fullName evidence="4">Aminoglycoside N(3)-acetyltransferase</fullName>
        <ecNumber evidence="4">2.3.1.-</ecNumber>
    </recommendedName>
</protein>
<dbReference type="GO" id="GO:0046677">
    <property type="term" value="P:response to antibiotic"/>
    <property type="evidence" value="ECO:0007669"/>
    <property type="project" value="UniProtKB-KW"/>
</dbReference>
<dbReference type="SUPFAM" id="SSF110710">
    <property type="entry name" value="TTHA0583/YokD-like"/>
    <property type="match status" value="1"/>
</dbReference>
<keyword evidence="3 4" id="KW-0012">Acyltransferase</keyword>
<dbReference type="InterPro" id="IPR003679">
    <property type="entry name" value="Amioglycoside_AcTrfase"/>
</dbReference>
<dbReference type="PANTHER" id="PTHR11104:SF0">
    <property type="entry name" value="SPBETA PROPHAGE-DERIVED AMINOGLYCOSIDE N(3')-ACETYLTRANSFERASE-LIKE PROTEIN YOKD"/>
    <property type="match status" value="1"/>
</dbReference>
<dbReference type="Proteomes" id="UP000077071">
    <property type="component" value="Chromosome"/>
</dbReference>
<dbReference type="GO" id="GO:0046353">
    <property type="term" value="F:aminoglycoside 3-N-acetyltransferase activity"/>
    <property type="evidence" value="ECO:0007669"/>
    <property type="project" value="UniProtKB-EC"/>
</dbReference>
<comment type="similarity">
    <text evidence="1 4">Belongs to the antibiotic N-acetyltransferase family.</text>
</comment>
<evidence type="ECO:0000256" key="3">
    <source>
        <dbReference type="ARBA" id="ARBA00023315"/>
    </source>
</evidence>
<evidence type="ECO:0000313" key="6">
    <source>
        <dbReference type="Proteomes" id="UP000077071"/>
    </source>
</evidence>
<evidence type="ECO:0000256" key="4">
    <source>
        <dbReference type="RuleBase" id="RU365031"/>
    </source>
</evidence>
<name>A0A160KTP3_9MICO</name>
<dbReference type="AlphaFoldDB" id="A0A160KTP3"/>
<dbReference type="EC" id="2.3.1.-" evidence="4"/>
<accession>A0A160KTP3</accession>
<dbReference type="KEGG" id="rtn:A6122_2068"/>
<keyword evidence="6" id="KW-1185">Reference proteome</keyword>
<dbReference type="PATRIC" id="fig|33888.3.peg.2291"/>
<dbReference type="InterPro" id="IPR028345">
    <property type="entry name" value="Antibiotic_NAT-like"/>
</dbReference>
<dbReference type="PANTHER" id="PTHR11104">
    <property type="entry name" value="AMINOGLYCOSIDE N3-ACETYLTRANSFERASE"/>
    <property type="match status" value="1"/>
</dbReference>
<evidence type="ECO:0000256" key="2">
    <source>
        <dbReference type="ARBA" id="ARBA00022679"/>
    </source>
</evidence>
<evidence type="ECO:0000256" key="1">
    <source>
        <dbReference type="ARBA" id="ARBA00006383"/>
    </source>
</evidence>
<organism evidence="5 6">
    <name type="scientific">Rathayibacter tritici</name>
    <dbReference type="NCBI Taxonomy" id="33888"/>
    <lineage>
        <taxon>Bacteria</taxon>
        <taxon>Bacillati</taxon>
        <taxon>Actinomycetota</taxon>
        <taxon>Actinomycetes</taxon>
        <taxon>Micrococcales</taxon>
        <taxon>Microbacteriaceae</taxon>
        <taxon>Rathayibacter</taxon>
    </lineage>
</organism>